<keyword evidence="2 5" id="KW-0808">Transferase</keyword>
<evidence type="ECO:0000256" key="1">
    <source>
        <dbReference type="ARBA" id="ARBA00007274"/>
    </source>
</evidence>
<dbReference type="InterPro" id="IPR024688">
    <property type="entry name" value="Mac_dom"/>
</dbReference>
<dbReference type="EMBL" id="AWGH01000003">
    <property type="protein sequence ID" value="ODO06056.1"/>
    <property type="molecule type" value="Genomic_DNA"/>
</dbReference>
<dbReference type="RefSeq" id="XP_019034156.1">
    <property type="nucleotide sequence ID" value="XM_019173451.1"/>
</dbReference>
<proteinExistence type="inferred from homology"/>
<evidence type="ECO:0000313" key="6">
    <source>
        <dbReference type="Proteomes" id="UP000094819"/>
    </source>
</evidence>
<name>A0A1E3JZ44_9TREE</name>
<accession>A0A1E3JZ44</accession>
<protein>
    <submittedName>
        <fullName evidence="5">Maltose O-acetyltransferase</fullName>
    </submittedName>
</protein>
<dbReference type="OrthoDB" id="25818at2759"/>
<sequence length="228" mass="24846">MSLPAPHLSNPRIPPPEGDEDHTQLALMIAGEPYQANDKYLDRLRNRGAIKLDEIVKVADMDERMTLWREFGNVGEDVLVVQRFFCEYGFNVHFKGDNFIGANCTFLDICPNTSLLQTNTCPTDTFAVTIGLHSMVGPDVKIYTPDHPLSPEERSGLSGKEWGKPIVIEDNCWICGGATILPGVTIGKGSTVGAGSVVTRDVPERSVVVGNPARVVKKILEDGTVVKA</sequence>
<dbReference type="Pfam" id="PF12464">
    <property type="entry name" value="Mac"/>
    <property type="match status" value="1"/>
</dbReference>
<dbReference type="SUPFAM" id="SSF51161">
    <property type="entry name" value="Trimeric LpxA-like enzymes"/>
    <property type="match status" value="1"/>
</dbReference>
<dbReference type="SMART" id="SM01266">
    <property type="entry name" value="Mac"/>
    <property type="match status" value="1"/>
</dbReference>
<evidence type="ECO:0000256" key="3">
    <source>
        <dbReference type="SAM" id="MobiDB-lite"/>
    </source>
</evidence>
<dbReference type="AlphaFoldDB" id="A0A1E3JZ44"/>
<dbReference type="Gene3D" id="2.160.10.10">
    <property type="entry name" value="Hexapeptide repeat proteins"/>
    <property type="match status" value="1"/>
</dbReference>
<dbReference type="InterPro" id="IPR001451">
    <property type="entry name" value="Hexapep"/>
</dbReference>
<dbReference type="InterPro" id="IPR051159">
    <property type="entry name" value="Hexapeptide_acetyltransf"/>
</dbReference>
<feature type="region of interest" description="Disordered" evidence="3">
    <location>
        <begin position="1"/>
        <end position="20"/>
    </location>
</feature>
<gene>
    <name evidence="5" type="ORF">L198_01285</name>
</gene>
<comment type="caution">
    <text evidence="5">The sequence shown here is derived from an EMBL/GenBank/DDBJ whole genome shotgun (WGS) entry which is preliminary data.</text>
</comment>
<dbReference type="GeneID" id="30190498"/>
<dbReference type="CDD" id="cd03357">
    <property type="entry name" value="LbH_MAT_GAT"/>
    <property type="match status" value="1"/>
</dbReference>
<dbReference type="PANTHER" id="PTHR23416">
    <property type="entry name" value="SIALIC ACID SYNTHASE-RELATED"/>
    <property type="match status" value="1"/>
</dbReference>
<keyword evidence="6" id="KW-1185">Reference proteome</keyword>
<evidence type="ECO:0000256" key="2">
    <source>
        <dbReference type="ARBA" id="ARBA00022679"/>
    </source>
</evidence>
<comment type="similarity">
    <text evidence="1">Belongs to the transferase hexapeptide repeat family.</text>
</comment>
<organism evidence="5 6">
    <name type="scientific">Cryptococcus wingfieldii CBS 7118</name>
    <dbReference type="NCBI Taxonomy" id="1295528"/>
    <lineage>
        <taxon>Eukaryota</taxon>
        <taxon>Fungi</taxon>
        <taxon>Dikarya</taxon>
        <taxon>Basidiomycota</taxon>
        <taxon>Agaricomycotina</taxon>
        <taxon>Tremellomycetes</taxon>
        <taxon>Tremellales</taxon>
        <taxon>Cryptococcaceae</taxon>
        <taxon>Cryptococcus</taxon>
    </lineage>
</organism>
<dbReference type="Pfam" id="PF00132">
    <property type="entry name" value="Hexapep"/>
    <property type="match status" value="1"/>
</dbReference>
<dbReference type="PANTHER" id="PTHR23416:SF23">
    <property type="entry name" value="ACETYLTRANSFERASE C18B11.09C-RELATED"/>
    <property type="match status" value="1"/>
</dbReference>
<evidence type="ECO:0000259" key="4">
    <source>
        <dbReference type="SMART" id="SM01266"/>
    </source>
</evidence>
<dbReference type="InterPro" id="IPR011004">
    <property type="entry name" value="Trimer_LpxA-like_sf"/>
</dbReference>
<feature type="domain" description="Maltose/galactoside acetyltransferase" evidence="4">
    <location>
        <begin position="25"/>
        <end position="76"/>
    </location>
</feature>
<evidence type="ECO:0000313" key="5">
    <source>
        <dbReference type="EMBL" id="ODO06056.1"/>
    </source>
</evidence>
<dbReference type="GO" id="GO:0008374">
    <property type="term" value="F:O-acyltransferase activity"/>
    <property type="evidence" value="ECO:0007669"/>
    <property type="project" value="TreeGrafter"/>
</dbReference>
<dbReference type="Proteomes" id="UP000094819">
    <property type="component" value="Unassembled WGS sequence"/>
</dbReference>
<reference evidence="5 6" key="1">
    <citation type="submission" date="2016-06" db="EMBL/GenBank/DDBJ databases">
        <title>Evolution of pathogenesis and genome organization in the Tremellales.</title>
        <authorList>
            <person name="Cuomo C."/>
            <person name="Litvintseva A."/>
            <person name="Heitman J."/>
            <person name="Chen Y."/>
            <person name="Sun S."/>
            <person name="Springer D."/>
            <person name="Dromer F."/>
            <person name="Young S."/>
            <person name="Zeng Q."/>
            <person name="Chapman S."/>
            <person name="Gujja S."/>
            <person name="Saif S."/>
            <person name="Birren B."/>
        </authorList>
    </citation>
    <scope>NUCLEOTIDE SEQUENCE [LARGE SCALE GENOMIC DNA]</scope>
    <source>
        <strain evidence="5 6">CBS 7118</strain>
    </source>
</reference>
<dbReference type="GO" id="GO:0016407">
    <property type="term" value="F:acetyltransferase activity"/>
    <property type="evidence" value="ECO:0007669"/>
    <property type="project" value="InterPro"/>
</dbReference>